<evidence type="ECO:0000256" key="1">
    <source>
        <dbReference type="ARBA" id="ARBA00013260"/>
    </source>
</evidence>
<dbReference type="GO" id="GO:0004045">
    <property type="term" value="F:peptidyl-tRNA hydrolase activity"/>
    <property type="evidence" value="ECO:0007669"/>
    <property type="project" value="UniProtKB-UniRule"/>
</dbReference>
<dbReference type="PANTHER" id="PTHR17224:SF1">
    <property type="entry name" value="PEPTIDYL-TRNA HYDROLASE"/>
    <property type="match status" value="1"/>
</dbReference>
<dbReference type="Pfam" id="PF01195">
    <property type="entry name" value="Pept_tRNA_hydro"/>
    <property type="match status" value="1"/>
</dbReference>
<dbReference type="GO" id="GO:0000049">
    <property type="term" value="F:tRNA binding"/>
    <property type="evidence" value="ECO:0007669"/>
    <property type="project" value="UniProtKB-UniRule"/>
</dbReference>
<name>A0A239EJB4_9FIRM</name>
<dbReference type="FunFam" id="3.40.50.1470:FF:000001">
    <property type="entry name" value="Peptidyl-tRNA hydrolase"/>
    <property type="match status" value="1"/>
</dbReference>
<feature type="binding site" evidence="8">
    <location>
        <position position="64"/>
    </location>
    <ligand>
        <name>tRNA</name>
        <dbReference type="ChEBI" id="CHEBI:17843"/>
    </ligand>
</feature>
<evidence type="ECO:0000256" key="10">
    <source>
        <dbReference type="RuleBase" id="RU004320"/>
    </source>
</evidence>
<gene>
    <name evidence="8" type="primary">pth</name>
    <name evidence="11" type="ORF">SAMN05446037_101072</name>
</gene>
<feature type="binding site" evidence="8">
    <location>
        <position position="14"/>
    </location>
    <ligand>
        <name>tRNA</name>
        <dbReference type="ChEBI" id="CHEBI:17843"/>
    </ligand>
</feature>
<evidence type="ECO:0000313" key="12">
    <source>
        <dbReference type="Proteomes" id="UP000198304"/>
    </source>
</evidence>
<comment type="function">
    <text evidence="8">Catalyzes the release of premature peptidyl moieties from peptidyl-tRNA molecules trapped in stalled 50S ribosomal subunits, and thus maintains levels of free tRNAs and 50S ribosomes.</text>
</comment>
<keyword evidence="4 8" id="KW-0694">RNA-binding</keyword>
<sequence>MYIVVGLGNPGKRYDATRHNVGFDTIDLLAYRNNIKVNKLKHKALYGEGFWGGEKVLLVKPQTFMNLSGESVRDIVEFYKIETKNLIVIYDDIDIEVGILRIRHKGSAGTHNGMRSVIYQLQSDEFPRVRIGIGRPQFGDLADFVTSRFSKEEIPPIRETIDKAALAVESIVKEGIDKAMNQFNG</sequence>
<feature type="active site" description="Proton acceptor" evidence="8">
    <location>
        <position position="19"/>
    </location>
</feature>
<dbReference type="GO" id="GO:0005737">
    <property type="term" value="C:cytoplasm"/>
    <property type="evidence" value="ECO:0007669"/>
    <property type="project" value="UniProtKB-SubCell"/>
</dbReference>
<feature type="site" description="Stabilizes the basic form of H active site to accept a proton" evidence="8">
    <location>
        <position position="91"/>
    </location>
</feature>
<evidence type="ECO:0000256" key="8">
    <source>
        <dbReference type="HAMAP-Rule" id="MF_00083"/>
    </source>
</evidence>
<dbReference type="CDD" id="cd00462">
    <property type="entry name" value="PTH"/>
    <property type="match status" value="1"/>
</dbReference>
<dbReference type="PROSITE" id="PS01195">
    <property type="entry name" value="PEPT_TRNA_HYDROL_1"/>
    <property type="match status" value="1"/>
</dbReference>
<dbReference type="GO" id="GO:0006515">
    <property type="term" value="P:protein quality control for misfolded or incompletely synthesized proteins"/>
    <property type="evidence" value="ECO:0007669"/>
    <property type="project" value="UniProtKB-UniRule"/>
</dbReference>
<dbReference type="InterPro" id="IPR018171">
    <property type="entry name" value="Pept_tRNA_hydro_CS"/>
</dbReference>
<dbReference type="HAMAP" id="MF_00083">
    <property type="entry name" value="Pept_tRNA_hydro_bact"/>
    <property type="match status" value="1"/>
</dbReference>
<dbReference type="InterPro" id="IPR036416">
    <property type="entry name" value="Pept_tRNA_hydro_sf"/>
</dbReference>
<dbReference type="EC" id="3.1.1.29" evidence="1 8"/>
<dbReference type="InterPro" id="IPR001328">
    <property type="entry name" value="Pept_tRNA_hydro"/>
</dbReference>
<feature type="binding site" evidence="8">
    <location>
        <position position="112"/>
    </location>
    <ligand>
        <name>tRNA</name>
        <dbReference type="ChEBI" id="CHEBI:17843"/>
    </ligand>
</feature>
<comment type="subcellular location">
    <subcellularLocation>
        <location evidence="8">Cytoplasm</location>
    </subcellularLocation>
</comment>
<keyword evidence="2 8" id="KW-0820">tRNA-binding</keyword>
<dbReference type="Gene3D" id="3.40.50.1470">
    <property type="entry name" value="Peptidyl-tRNA hydrolase"/>
    <property type="match status" value="1"/>
</dbReference>
<feature type="site" description="Discriminates between blocked and unblocked aminoacyl-tRNA" evidence="8">
    <location>
        <position position="9"/>
    </location>
</feature>
<comment type="function">
    <text evidence="8">Hydrolyzes ribosome-free peptidyl-tRNAs (with 1 or more amino acids incorporated), which drop off the ribosome during protein synthesis, or as a result of ribosome stalling.</text>
</comment>
<dbReference type="PANTHER" id="PTHR17224">
    <property type="entry name" value="PEPTIDYL-TRNA HYDROLASE"/>
    <property type="match status" value="1"/>
</dbReference>
<dbReference type="AlphaFoldDB" id="A0A239EJB4"/>
<evidence type="ECO:0000256" key="2">
    <source>
        <dbReference type="ARBA" id="ARBA00022555"/>
    </source>
</evidence>
<comment type="similarity">
    <text evidence="5 8 10">Belongs to the PTH family.</text>
</comment>
<evidence type="ECO:0000256" key="7">
    <source>
        <dbReference type="ARBA" id="ARBA00050038"/>
    </source>
</evidence>
<organism evidence="11 12">
    <name type="scientific">Anaerovirgula multivorans</name>
    <dbReference type="NCBI Taxonomy" id="312168"/>
    <lineage>
        <taxon>Bacteria</taxon>
        <taxon>Bacillati</taxon>
        <taxon>Bacillota</taxon>
        <taxon>Clostridia</taxon>
        <taxon>Peptostreptococcales</taxon>
        <taxon>Natronincolaceae</taxon>
        <taxon>Anaerovirgula</taxon>
    </lineage>
</organism>
<dbReference type="EMBL" id="FZOJ01000010">
    <property type="protein sequence ID" value="SNS44860.1"/>
    <property type="molecule type" value="Genomic_DNA"/>
</dbReference>
<accession>A0A239EJB4</accession>
<dbReference type="NCBIfam" id="TIGR00447">
    <property type="entry name" value="pth"/>
    <property type="match status" value="1"/>
</dbReference>
<reference evidence="12" key="1">
    <citation type="submission" date="2017-06" db="EMBL/GenBank/DDBJ databases">
        <authorList>
            <person name="Varghese N."/>
            <person name="Submissions S."/>
        </authorList>
    </citation>
    <scope>NUCLEOTIDE SEQUENCE [LARGE SCALE GENOMIC DNA]</scope>
    <source>
        <strain evidence="12">SCA</strain>
    </source>
</reference>
<evidence type="ECO:0000256" key="6">
    <source>
        <dbReference type="ARBA" id="ARBA00048707"/>
    </source>
</evidence>
<feature type="binding site" evidence="8">
    <location>
        <position position="66"/>
    </location>
    <ligand>
        <name>tRNA</name>
        <dbReference type="ChEBI" id="CHEBI:17843"/>
    </ligand>
</feature>
<dbReference type="OrthoDB" id="9800507at2"/>
<dbReference type="GO" id="GO:0072344">
    <property type="term" value="P:rescue of stalled ribosome"/>
    <property type="evidence" value="ECO:0007669"/>
    <property type="project" value="UniProtKB-UniRule"/>
</dbReference>
<keyword evidence="3 8" id="KW-0378">Hydrolase</keyword>
<evidence type="ECO:0000256" key="5">
    <source>
        <dbReference type="ARBA" id="ARBA00038063"/>
    </source>
</evidence>
<proteinExistence type="inferred from homology"/>
<evidence type="ECO:0000256" key="4">
    <source>
        <dbReference type="ARBA" id="ARBA00022884"/>
    </source>
</evidence>
<keyword evidence="8" id="KW-0963">Cytoplasm</keyword>
<comment type="catalytic activity">
    <reaction evidence="6 8 9">
        <text>an N-acyl-L-alpha-aminoacyl-tRNA + H2O = an N-acyl-L-amino acid + a tRNA + H(+)</text>
        <dbReference type="Rhea" id="RHEA:54448"/>
        <dbReference type="Rhea" id="RHEA-COMP:10123"/>
        <dbReference type="Rhea" id="RHEA-COMP:13883"/>
        <dbReference type="ChEBI" id="CHEBI:15377"/>
        <dbReference type="ChEBI" id="CHEBI:15378"/>
        <dbReference type="ChEBI" id="CHEBI:59874"/>
        <dbReference type="ChEBI" id="CHEBI:78442"/>
        <dbReference type="ChEBI" id="CHEBI:138191"/>
        <dbReference type="EC" id="3.1.1.29"/>
    </reaction>
</comment>
<keyword evidence="12" id="KW-1185">Reference proteome</keyword>
<dbReference type="SUPFAM" id="SSF53178">
    <property type="entry name" value="Peptidyl-tRNA hydrolase-like"/>
    <property type="match status" value="1"/>
</dbReference>
<dbReference type="Proteomes" id="UP000198304">
    <property type="component" value="Unassembled WGS sequence"/>
</dbReference>
<evidence type="ECO:0000313" key="11">
    <source>
        <dbReference type="EMBL" id="SNS44860.1"/>
    </source>
</evidence>
<evidence type="ECO:0000256" key="9">
    <source>
        <dbReference type="RuleBase" id="RU000673"/>
    </source>
</evidence>
<dbReference type="RefSeq" id="WP_089283112.1">
    <property type="nucleotide sequence ID" value="NZ_FZOJ01000010.1"/>
</dbReference>
<evidence type="ECO:0000256" key="3">
    <source>
        <dbReference type="ARBA" id="ARBA00022801"/>
    </source>
</evidence>
<comment type="subunit">
    <text evidence="8">Monomer.</text>
</comment>
<dbReference type="PROSITE" id="PS01196">
    <property type="entry name" value="PEPT_TRNA_HYDROL_2"/>
    <property type="match status" value="1"/>
</dbReference>
<protein>
    <recommendedName>
        <fullName evidence="7 8">Peptidyl-tRNA hydrolase</fullName>
        <shortName evidence="8">Pth</shortName>
        <ecNumber evidence="1 8">3.1.1.29</ecNumber>
    </recommendedName>
</protein>